<accession>A0A3N4LRD5</accession>
<keyword evidence="3" id="KW-1185">Reference proteome</keyword>
<evidence type="ECO:0000313" key="3">
    <source>
        <dbReference type="Proteomes" id="UP000267821"/>
    </source>
</evidence>
<sequence length="104" mass="11820">MLSSHHLSTLTLSIPKTLHHTKLIHSRVANSWHESLSPLRQLYLSPETVYNVLSLTISVFSLPFPHSVFHYHVQHLLSIGVSALGLAQWNYFSFMFPTIIVVIS</sequence>
<dbReference type="EMBL" id="ML121824">
    <property type="protein sequence ID" value="RPB17948.1"/>
    <property type="molecule type" value="Genomic_DNA"/>
</dbReference>
<proteinExistence type="predicted"/>
<dbReference type="EMBL" id="ML121570">
    <property type="protein sequence ID" value="RPB20545.1"/>
    <property type="molecule type" value="Genomic_DNA"/>
</dbReference>
<evidence type="ECO:0000313" key="2">
    <source>
        <dbReference type="EMBL" id="RPB20545.1"/>
    </source>
</evidence>
<protein>
    <submittedName>
        <fullName evidence="2">Uncharacterized protein</fullName>
    </submittedName>
</protein>
<dbReference type="Proteomes" id="UP000267821">
    <property type="component" value="Unassembled WGS sequence"/>
</dbReference>
<organism evidence="2 3">
    <name type="scientific">Terfezia boudieri ATCC MYA-4762</name>
    <dbReference type="NCBI Taxonomy" id="1051890"/>
    <lineage>
        <taxon>Eukaryota</taxon>
        <taxon>Fungi</taxon>
        <taxon>Dikarya</taxon>
        <taxon>Ascomycota</taxon>
        <taxon>Pezizomycotina</taxon>
        <taxon>Pezizomycetes</taxon>
        <taxon>Pezizales</taxon>
        <taxon>Pezizaceae</taxon>
        <taxon>Terfezia</taxon>
    </lineage>
</organism>
<name>A0A3N4LRD5_9PEZI</name>
<reference evidence="2 3" key="1">
    <citation type="journal article" date="2018" name="Nat. Ecol. Evol.">
        <title>Pezizomycetes genomes reveal the molecular basis of ectomycorrhizal truffle lifestyle.</title>
        <authorList>
            <person name="Murat C."/>
            <person name="Payen T."/>
            <person name="Noel B."/>
            <person name="Kuo A."/>
            <person name="Morin E."/>
            <person name="Chen J."/>
            <person name="Kohler A."/>
            <person name="Krizsan K."/>
            <person name="Balestrini R."/>
            <person name="Da Silva C."/>
            <person name="Montanini B."/>
            <person name="Hainaut M."/>
            <person name="Levati E."/>
            <person name="Barry K.W."/>
            <person name="Belfiori B."/>
            <person name="Cichocki N."/>
            <person name="Clum A."/>
            <person name="Dockter R.B."/>
            <person name="Fauchery L."/>
            <person name="Guy J."/>
            <person name="Iotti M."/>
            <person name="Le Tacon F."/>
            <person name="Lindquist E.A."/>
            <person name="Lipzen A."/>
            <person name="Malagnac F."/>
            <person name="Mello A."/>
            <person name="Molinier V."/>
            <person name="Miyauchi S."/>
            <person name="Poulain J."/>
            <person name="Riccioni C."/>
            <person name="Rubini A."/>
            <person name="Sitrit Y."/>
            <person name="Splivallo R."/>
            <person name="Traeger S."/>
            <person name="Wang M."/>
            <person name="Zifcakova L."/>
            <person name="Wipf D."/>
            <person name="Zambonelli A."/>
            <person name="Paolocci F."/>
            <person name="Nowrousian M."/>
            <person name="Ottonello S."/>
            <person name="Baldrian P."/>
            <person name="Spatafora J.W."/>
            <person name="Henrissat B."/>
            <person name="Nagy L.G."/>
            <person name="Aury J.M."/>
            <person name="Wincker P."/>
            <person name="Grigoriev I.V."/>
            <person name="Bonfante P."/>
            <person name="Martin F.M."/>
        </authorList>
    </citation>
    <scope>NUCLEOTIDE SEQUENCE [LARGE SCALE GENOMIC DNA]</scope>
    <source>
        <strain evidence="2 3">ATCC MYA-4762</strain>
    </source>
</reference>
<dbReference type="AlphaFoldDB" id="A0A3N4LRD5"/>
<evidence type="ECO:0000313" key="1">
    <source>
        <dbReference type="EMBL" id="RPB17948.1"/>
    </source>
</evidence>
<gene>
    <name evidence="1" type="ORF">L211DRAFT_361439</name>
    <name evidence="2" type="ORF">L211DRAFT_517047</name>
</gene>